<accession>A0AA90U009</accession>
<evidence type="ECO:0000313" key="3">
    <source>
        <dbReference type="Proteomes" id="UP001185015"/>
    </source>
</evidence>
<dbReference type="Proteomes" id="UP001185015">
    <property type="component" value="Unassembled WGS sequence"/>
</dbReference>
<dbReference type="RefSeq" id="WP_331522285.1">
    <property type="nucleotide sequence ID" value="NZ_JAQFFK010000006.1"/>
</dbReference>
<dbReference type="EMBL" id="JAVDQI010000008">
    <property type="protein sequence ID" value="MDR6223428.1"/>
    <property type="molecule type" value="Genomic_DNA"/>
</dbReference>
<reference evidence="2 3" key="1">
    <citation type="submission" date="2023-07" db="EMBL/GenBank/DDBJ databases">
        <title>Genomic Encyclopedia of Type Strains, Phase IV (KMG-IV): sequencing the most valuable type-strain genomes for metagenomic binning, comparative biology and taxonomic classification.</title>
        <authorList>
            <person name="Goeker M."/>
        </authorList>
    </citation>
    <scope>NUCLEOTIDE SEQUENCE [LARGE SCALE GENOMIC DNA]</scope>
    <source>
        <strain evidence="2 3">DSM 17273</strain>
    </source>
</reference>
<dbReference type="AlphaFoldDB" id="A0AA90U009"/>
<name>A0AA90U009_9EURY</name>
<protein>
    <submittedName>
        <fullName evidence="2">Heme exporter protein D</fullName>
    </submittedName>
</protein>
<organism evidence="2 3">
    <name type="scientific">Methanococcoides alaskense</name>
    <dbReference type="NCBI Taxonomy" id="325778"/>
    <lineage>
        <taxon>Archaea</taxon>
        <taxon>Methanobacteriati</taxon>
        <taxon>Methanobacteriota</taxon>
        <taxon>Stenosarchaea group</taxon>
        <taxon>Methanomicrobia</taxon>
        <taxon>Methanosarcinales</taxon>
        <taxon>Methanosarcinaceae</taxon>
        <taxon>Methanococcoides</taxon>
    </lineage>
</organism>
<evidence type="ECO:0000313" key="2">
    <source>
        <dbReference type="EMBL" id="MDR6223428.1"/>
    </source>
</evidence>
<keyword evidence="1" id="KW-0812">Transmembrane</keyword>
<dbReference type="NCBIfam" id="NF045580">
    <property type="entry name" value="symport_access"/>
    <property type="match status" value="1"/>
</dbReference>
<keyword evidence="3" id="KW-1185">Reference proteome</keyword>
<keyword evidence="1" id="KW-1133">Transmembrane helix</keyword>
<sequence length="39" mass="4535">MLGIDDPYIWMAYVLCIISALGCIVYGLLKWNEEEQEEL</sequence>
<gene>
    <name evidence="2" type="ORF">J2750_001898</name>
</gene>
<dbReference type="InterPro" id="IPR054615">
    <property type="entry name" value="Symport_access"/>
</dbReference>
<comment type="caution">
    <text evidence="2">The sequence shown here is derived from an EMBL/GenBank/DDBJ whole genome shotgun (WGS) entry which is preliminary data.</text>
</comment>
<keyword evidence="1" id="KW-0472">Membrane</keyword>
<evidence type="ECO:0000256" key="1">
    <source>
        <dbReference type="SAM" id="Phobius"/>
    </source>
</evidence>
<proteinExistence type="predicted"/>
<feature type="transmembrane region" description="Helical" evidence="1">
    <location>
        <begin position="7"/>
        <end position="29"/>
    </location>
</feature>